<dbReference type="Gene3D" id="2.40.30.30">
    <property type="entry name" value="Riboflavin kinase-like"/>
    <property type="match status" value="1"/>
</dbReference>
<comment type="catalytic activity">
    <reaction evidence="13 15">
        <text>riboflavin + ATP = FMN + ADP + H(+)</text>
        <dbReference type="Rhea" id="RHEA:14357"/>
        <dbReference type="ChEBI" id="CHEBI:15378"/>
        <dbReference type="ChEBI" id="CHEBI:30616"/>
        <dbReference type="ChEBI" id="CHEBI:57986"/>
        <dbReference type="ChEBI" id="CHEBI:58210"/>
        <dbReference type="ChEBI" id="CHEBI:456216"/>
        <dbReference type="EC" id="2.7.1.26"/>
    </reaction>
</comment>
<dbReference type="InterPro" id="IPR015865">
    <property type="entry name" value="Riboflavin_kinase_bac/euk"/>
</dbReference>
<dbReference type="NCBIfam" id="NF004160">
    <property type="entry name" value="PRK05627.1-3"/>
    <property type="match status" value="1"/>
</dbReference>
<sequence length="310" mass="33477">MRTIRDYQSTEPRDRGASVAIGNFDGVHIGHRAVIELARAKGDGAPFGVLTFEPHPREFFAPGAPPFRLMSAKARASRLEKLGVERLYELPFDAALAALTPEQFARDVLLEGLGLSHVVVGADFCFGKGRAGTVQDLQRFGEEMGFGVTVADLLGTGGREISSTAIRRALTEGDPRAAQAQLGHWHRIEGEVIGGHQLGRKLGYPTANMSIDGLHPPRFGVYAVLVDVLTGPHRGSYHGVASLGVRPMFGENSANLETFVFDFSGDLYGAVLSVGLVEFLRPEMKFDGLEALVAQMDRDSAEARHLLDAL</sequence>
<name>A0A1I6U9K0_9RHOB</name>
<proteinExistence type="inferred from homology"/>
<keyword evidence="12" id="KW-0511">Multifunctional enzyme</keyword>
<evidence type="ECO:0000256" key="13">
    <source>
        <dbReference type="ARBA" id="ARBA00047880"/>
    </source>
</evidence>
<evidence type="ECO:0000256" key="1">
    <source>
        <dbReference type="ARBA" id="ARBA00002121"/>
    </source>
</evidence>
<dbReference type="InterPro" id="IPR023465">
    <property type="entry name" value="Riboflavin_kinase_dom_sf"/>
</dbReference>
<dbReference type="RefSeq" id="WP_092426056.1">
    <property type="nucleotide sequence ID" value="NZ_FNCL01000007.1"/>
</dbReference>
<protein>
    <recommendedName>
        <fullName evidence="15">Riboflavin biosynthesis protein</fullName>
    </recommendedName>
    <domain>
        <recommendedName>
            <fullName evidence="15">Riboflavin kinase</fullName>
            <ecNumber evidence="15">2.7.1.26</ecNumber>
        </recommendedName>
        <alternativeName>
            <fullName evidence="15">Flavokinase</fullName>
        </alternativeName>
    </domain>
    <domain>
        <recommendedName>
            <fullName evidence="15">FMN adenylyltransferase</fullName>
            <ecNumber evidence="15">2.7.7.2</ecNumber>
        </recommendedName>
        <alternativeName>
            <fullName evidence="15">FAD pyrophosphorylase</fullName>
        </alternativeName>
        <alternativeName>
            <fullName evidence="15">FAD synthase</fullName>
        </alternativeName>
    </domain>
</protein>
<comment type="function">
    <text evidence="1">Catalyzes the phosphorylation of riboflavin to FMN followed by the adenylation of FMN to FAD.</text>
</comment>
<dbReference type="OrthoDB" id="9803667at2"/>
<dbReference type="Pfam" id="PF01687">
    <property type="entry name" value="Flavokinase"/>
    <property type="match status" value="1"/>
</dbReference>
<evidence type="ECO:0000256" key="5">
    <source>
        <dbReference type="ARBA" id="ARBA00022643"/>
    </source>
</evidence>
<dbReference type="Gene3D" id="3.40.50.620">
    <property type="entry name" value="HUPs"/>
    <property type="match status" value="1"/>
</dbReference>
<comment type="pathway">
    <text evidence="2 15">Cofactor biosynthesis; FAD biosynthesis; FAD from FMN: step 1/1.</text>
</comment>
<dbReference type="GO" id="GO:0005524">
    <property type="term" value="F:ATP binding"/>
    <property type="evidence" value="ECO:0007669"/>
    <property type="project" value="UniProtKB-UniRule"/>
</dbReference>
<dbReference type="NCBIfam" id="TIGR00083">
    <property type="entry name" value="ribF"/>
    <property type="match status" value="1"/>
</dbReference>
<dbReference type="InterPro" id="IPR015864">
    <property type="entry name" value="FAD_synthase"/>
</dbReference>
<dbReference type="InterPro" id="IPR014729">
    <property type="entry name" value="Rossmann-like_a/b/a_fold"/>
</dbReference>
<evidence type="ECO:0000256" key="3">
    <source>
        <dbReference type="ARBA" id="ARBA00005201"/>
    </source>
</evidence>
<dbReference type="Proteomes" id="UP000199392">
    <property type="component" value="Unassembled WGS sequence"/>
</dbReference>
<dbReference type="InterPro" id="IPR023468">
    <property type="entry name" value="Riboflavin_kinase"/>
</dbReference>
<organism evidence="17 18">
    <name type="scientific">Alloyangia pacifica</name>
    <dbReference type="NCBI Taxonomy" id="311180"/>
    <lineage>
        <taxon>Bacteria</taxon>
        <taxon>Pseudomonadati</taxon>
        <taxon>Pseudomonadota</taxon>
        <taxon>Alphaproteobacteria</taxon>
        <taxon>Rhodobacterales</taxon>
        <taxon>Roseobacteraceae</taxon>
        <taxon>Alloyangia</taxon>
    </lineage>
</organism>
<dbReference type="PANTHER" id="PTHR22749:SF6">
    <property type="entry name" value="RIBOFLAVIN KINASE"/>
    <property type="match status" value="1"/>
</dbReference>
<dbReference type="InterPro" id="IPR002606">
    <property type="entry name" value="Riboflavin_kinase_bac"/>
</dbReference>
<dbReference type="Pfam" id="PF06574">
    <property type="entry name" value="FAD_syn"/>
    <property type="match status" value="1"/>
</dbReference>
<gene>
    <name evidence="17" type="ORF">SAMN04488050_107263</name>
</gene>
<evidence type="ECO:0000256" key="10">
    <source>
        <dbReference type="ARBA" id="ARBA00022827"/>
    </source>
</evidence>
<keyword evidence="7 15" id="KW-0548">Nucleotidyltransferase</keyword>
<dbReference type="GO" id="GO:0009231">
    <property type="term" value="P:riboflavin biosynthetic process"/>
    <property type="evidence" value="ECO:0007669"/>
    <property type="project" value="InterPro"/>
</dbReference>
<evidence type="ECO:0000256" key="4">
    <source>
        <dbReference type="ARBA" id="ARBA00022630"/>
    </source>
</evidence>
<feature type="domain" description="Riboflavin kinase" evidence="16">
    <location>
        <begin position="181"/>
        <end position="308"/>
    </location>
</feature>
<keyword evidence="10 15" id="KW-0274">FAD</keyword>
<evidence type="ECO:0000256" key="7">
    <source>
        <dbReference type="ARBA" id="ARBA00022695"/>
    </source>
</evidence>
<dbReference type="EMBL" id="FOZW01000007">
    <property type="protein sequence ID" value="SFS98091.1"/>
    <property type="molecule type" value="Genomic_DNA"/>
</dbReference>
<comment type="similarity">
    <text evidence="15">Belongs to the ribF family.</text>
</comment>
<dbReference type="GO" id="GO:0006747">
    <property type="term" value="P:FAD biosynthetic process"/>
    <property type="evidence" value="ECO:0007669"/>
    <property type="project" value="UniProtKB-UniRule"/>
</dbReference>
<evidence type="ECO:0000256" key="2">
    <source>
        <dbReference type="ARBA" id="ARBA00004726"/>
    </source>
</evidence>
<keyword evidence="9 15" id="KW-0418">Kinase</keyword>
<evidence type="ECO:0000259" key="16">
    <source>
        <dbReference type="SMART" id="SM00904"/>
    </source>
</evidence>
<reference evidence="18" key="1">
    <citation type="submission" date="2016-10" db="EMBL/GenBank/DDBJ databases">
        <authorList>
            <person name="Varghese N."/>
            <person name="Submissions S."/>
        </authorList>
    </citation>
    <scope>NUCLEOTIDE SEQUENCE [LARGE SCALE GENOMIC DNA]</scope>
    <source>
        <strain evidence="18">DSM 26894</strain>
    </source>
</reference>
<evidence type="ECO:0000256" key="8">
    <source>
        <dbReference type="ARBA" id="ARBA00022741"/>
    </source>
</evidence>
<evidence type="ECO:0000313" key="17">
    <source>
        <dbReference type="EMBL" id="SFS98091.1"/>
    </source>
</evidence>
<comment type="pathway">
    <text evidence="3 15">Cofactor biosynthesis; FMN biosynthesis; FMN from riboflavin (ATP route): step 1/1.</text>
</comment>
<accession>A0A1I6U9K0</accession>
<keyword evidence="8 15" id="KW-0547">Nucleotide-binding</keyword>
<dbReference type="SMART" id="SM00904">
    <property type="entry name" value="Flavokinase"/>
    <property type="match status" value="1"/>
</dbReference>
<evidence type="ECO:0000256" key="14">
    <source>
        <dbReference type="ARBA" id="ARBA00049494"/>
    </source>
</evidence>
<dbReference type="EC" id="2.7.7.2" evidence="15"/>
<evidence type="ECO:0000256" key="11">
    <source>
        <dbReference type="ARBA" id="ARBA00022840"/>
    </source>
</evidence>
<dbReference type="GO" id="GO:0003919">
    <property type="term" value="F:FMN adenylyltransferase activity"/>
    <property type="evidence" value="ECO:0007669"/>
    <property type="project" value="UniProtKB-UniRule"/>
</dbReference>
<dbReference type="PANTHER" id="PTHR22749">
    <property type="entry name" value="RIBOFLAVIN KINASE/FMN ADENYLYLTRANSFERASE"/>
    <property type="match status" value="1"/>
</dbReference>
<evidence type="ECO:0000256" key="6">
    <source>
        <dbReference type="ARBA" id="ARBA00022679"/>
    </source>
</evidence>
<dbReference type="UniPathway" id="UPA00277">
    <property type="reaction ID" value="UER00407"/>
</dbReference>
<dbReference type="FunFam" id="3.40.50.620:FF:000021">
    <property type="entry name" value="Riboflavin biosynthesis protein"/>
    <property type="match status" value="1"/>
</dbReference>
<dbReference type="UniPathway" id="UPA00276">
    <property type="reaction ID" value="UER00406"/>
</dbReference>
<dbReference type="GO" id="GO:0008531">
    <property type="term" value="F:riboflavin kinase activity"/>
    <property type="evidence" value="ECO:0007669"/>
    <property type="project" value="UniProtKB-UniRule"/>
</dbReference>
<dbReference type="SUPFAM" id="SSF52374">
    <property type="entry name" value="Nucleotidylyl transferase"/>
    <property type="match status" value="1"/>
</dbReference>
<evidence type="ECO:0000256" key="15">
    <source>
        <dbReference type="PIRNR" id="PIRNR004491"/>
    </source>
</evidence>
<dbReference type="AlphaFoldDB" id="A0A1I6U9K0"/>
<dbReference type="EC" id="2.7.1.26" evidence="15"/>
<dbReference type="CDD" id="cd02064">
    <property type="entry name" value="FAD_synthetase_N"/>
    <property type="match status" value="1"/>
</dbReference>
<keyword evidence="4 15" id="KW-0285">Flavoprotein</keyword>
<evidence type="ECO:0000313" key="18">
    <source>
        <dbReference type="Proteomes" id="UP000199392"/>
    </source>
</evidence>
<evidence type="ECO:0000256" key="9">
    <source>
        <dbReference type="ARBA" id="ARBA00022777"/>
    </source>
</evidence>
<evidence type="ECO:0000256" key="12">
    <source>
        <dbReference type="ARBA" id="ARBA00023268"/>
    </source>
</evidence>
<dbReference type="STRING" id="311180.SAMN04488050_107263"/>
<dbReference type="GO" id="GO:0009398">
    <property type="term" value="P:FMN biosynthetic process"/>
    <property type="evidence" value="ECO:0007669"/>
    <property type="project" value="UniProtKB-UniRule"/>
</dbReference>
<keyword evidence="18" id="KW-1185">Reference proteome</keyword>
<dbReference type="PIRSF" id="PIRSF004491">
    <property type="entry name" value="FAD_Synth"/>
    <property type="match status" value="1"/>
</dbReference>
<keyword evidence="6 15" id="KW-0808">Transferase</keyword>
<dbReference type="SUPFAM" id="SSF82114">
    <property type="entry name" value="Riboflavin kinase-like"/>
    <property type="match status" value="1"/>
</dbReference>
<keyword evidence="11 15" id="KW-0067">ATP-binding</keyword>
<keyword evidence="5 15" id="KW-0288">FMN</keyword>
<comment type="catalytic activity">
    <reaction evidence="14 15">
        <text>FMN + ATP + H(+) = FAD + diphosphate</text>
        <dbReference type="Rhea" id="RHEA:17237"/>
        <dbReference type="ChEBI" id="CHEBI:15378"/>
        <dbReference type="ChEBI" id="CHEBI:30616"/>
        <dbReference type="ChEBI" id="CHEBI:33019"/>
        <dbReference type="ChEBI" id="CHEBI:57692"/>
        <dbReference type="ChEBI" id="CHEBI:58210"/>
        <dbReference type="EC" id="2.7.7.2"/>
    </reaction>
</comment>